<name>A0A0R2KLL1_9LACO</name>
<dbReference type="OrthoDB" id="9797882at2"/>
<keyword evidence="2" id="KW-0326">Glycosidase</keyword>
<accession>A0A0R2KLL1</accession>
<gene>
    <name evidence="4" type="ORF">IV53_GL000369</name>
</gene>
<dbReference type="InterPro" id="IPR001910">
    <property type="entry name" value="Inosine/uridine_hydrolase_dom"/>
</dbReference>
<dbReference type="GO" id="GO:0005829">
    <property type="term" value="C:cytosol"/>
    <property type="evidence" value="ECO:0007669"/>
    <property type="project" value="TreeGrafter"/>
</dbReference>
<dbReference type="STRING" id="1122146.IV53_GL000369"/>
<dbReference type="SUPFAM" id="SSF53590">
    <property type="entry name" value="Nucleoside hydrolase"/>
    <property type="match status" value="1"/>
</dbReference>
<dbReference type="eggNOG" id="COG1957">
    <property type="taxonomic scope" value="Bacteria"/>
</dbReference>
<dbReference type="NCBIfam" id="NF008036">
    <property type="entry name" value="PRK10768.1"/>
    <property type="match status" value="1"/>
</dbReference>
<keyword evidence="1 4" id="KW-0378">Hydrolase</keyword>
<dbReference type="EMBL" id="JQBZ01000025">
    <property type="protein sequence ID" value="KRN88405.1"/>
    <property type="molecule type" value="Genomic_DNA"/>
</dbReference>
<dbReference type="CDD" id="cd02651">
    <property type="entry name" value="nuc_hydro_IU_UC_XIUA"/>
    <property type="match status" value="1"/>
</dbReference>
<dbReference type="Proteomes" id="UP000051500">
    <property type="component" value="Unassembled WGS sequence"/>
</dbReference>
<evidence type="ECO:0000256" key="1">
    <source>
        <dbReference type="ARBA" id="ARBA00022801"/>
    </source>
</evidence>
<dbReference type="PANTHER" id="PTHR12304:SF15">
    <property type="entry name" value="NON-SPECIFIC RIBONUCLEOSIDE HYDROLASE RIHC"/>
    <property type="match status" value="1"/>
</dbReference>
<proteinExistence type="predicted"/>
<evidence type="ECO:0000256" key="2">
    <source>
        <dbReference type="ARBA" id="ARBA00023295"/>
    </source>
</evidence>
<dbReference type="Pfam" id="PF01156">
    <property type="entry name" value="IU_nuc_hydro"/>
    <property type="match status" value="1"/>
</dbReference>
<reference evidence="4 5" key="1">
    <citation type="journal article" date="2015" name="Genome Announc.">
        <title>Expanding the biotechnology potential of lactobacilli through comparative genomics of 213 strains and associated genera.</title>
        <authorList>
            <person name="Sun Z."/>
            <person name="Harris H.M."/>
            <person name="McCann A."/>
            <person name="Guo C."/>
            <person name="Argimon S."/>
            <person name="Zhang W."/>
            <person name="Yang X."/>
            <person name="Jeffery I.B."/>
            <person name="Cooney J.C."/>
            <person name="Kagawa T.F."/>
            <person name="Liu W."/>
            <person name="Song Y."/>
            <person name="Salvetti E."/>
            <person name="Wrobel A."/>
            <person name="Rasinkangas P."/>
            <person name="Parkhill J."/>
            <person name="Rea M.C."/>
            <person name="O'Sullivan O."/>
            <person name="Ritari J."/>
            <person name="Douillard F.P."/>
            <person name="Paul Ross R."/>
            <person name="Yang R."/>
            <person name="Briner A.E."/>
            <person name="Felis G.E."/>
            <person name="de Vos W.M."/>
            <person name="Barrangou R."/>
            <person name="Klaenhammer T.R."/>
            <person name="Caufield P.W."/>
            <person name="Cui Y."/>
            <person name="Zhang H."/>
            <person name="O'Toole P.W."/>
        </authorList>
    </citation>
    <scope>NUCLEOTIDE SEQUENCE [LARGE SCALE GENOMIC DNA]</scope>
    <source>
        <strain evidence="4 5">DSM 22408</strain>
    </source>
</reference>
<comment type="caution">
    <text evidence="4">The sequence shown here is derived from an EMBL/GenBank/DDBJ whole genome shotgun (WGS) entry which is preliminary data.</text>
</comment>
<dbReference type="GO" id="GO:0008477">
    <property type="term" value="F:purine nucleosidase activity"/>
    <property type="evidence" value="ECO:0007669"/>
    <property type="project" value="TreeGrafter"/>
</dbReference>
<dbReference type="InterPro" id="IPR036452">
    <property type="entry name" value="Ribo_hydro-like"/>
</dbReference>
<dbReference type="AlphaFoldDB" id="A0A0R2KLL1"/>
<evidence type="ECO:0000259" key="3">
    <source>
        <dbReference type="Pfam" id="PF01156"/>
    </source>
</evidence>
<dbReference type="PANTHER" id="PTHR12304">
    <property type="entry name" value="INOSINE-URIDINE PREFERRING NUCLEOSIDE HYDROLASE"/>
    <property type="match status" value="1"/>
</dbReference>
<evidence type="ECO:0000313" key="4">
    <source>
        <dbReference type="EMBL" id="KRN88405.1"/>
    </source>
</evidence>
<feature type="domain" description="Inosine/uridine-preferring nucleoside hydrolase" evidence="3">
    <location>
        <begin position="6"/>
        <end position="293"/>
    </location>
</feature>
<evidence type="ECO:0000313" key="5">
    <source>
        <dbReference type="Proteomes" id="UP000051500"/>
    </source>
</evidence>
<organism evidence="4 5">
    <name type="scientific">Ligilactobacillus ceti DSM 22408</name>
    <dbReference type="NCBI Taxonomy" id="1122146"/>
    <lineage>
        <taxon>Bacteria</taxon>
        <taxon>Bacillati</taxon>
        <taxon>Bacillota</taxon>
        <taxon>Bacilli</taxon>
        <taxon>Lactobacillales</taxon>
        <taxon>Lactobacillaceae</taxon>
        <taxon>Ligilactobacillus</taxon>
    </lineage>
</organism>
<protein>
    <submittedName>
        <fullName evidence="4">Ribonucleoside hydrolase RihC</fullName>
    </submittedName>
</protein>
<sequence>MTKYKIIMDTDPGIDDAAALSMALNEPQIDLRLITTVAGNVSLDKTTKNALTIVDFFNKDVPVAAGAKQPLIKPLEDASHVHGESGMAGYDFDAPTSKPLAKNAIEALRDEIMNSDEKIILVPTGSYTNIALLLSQYPEVKENIEKIICMGGSLGRGNMTSAAEFNMFTDPHAAKIMFNAGIPLVMVGLDVTLAGRITDETLAKINEMGRGGKMLHDILLCDFDRDETGTAVHDAQTIFYLLHPEAFETKDYWVDIITEGPANGETVADVRAAYHDGKTNAKVCLTVDKEAFNDWFVSVVRDHFEK</sequence>
<keyword evidence="5" id="KW-1185">Reference proteome</keyword>
<dbReference type="Gene3D" id="3.90.245.10">
    <property type="entry name" value="Ribonucleoside hydrolase-like"/>
    <property type="match status" value="1"/>
</dbReference>
<dbReference type="PATRIC" id="fig|1122146.4.peg.381"/>
<dbReference type="RefSeq" id="WP_027106823.1">
    <property type="nucleotide sequence ID" value="NZ_JQBZ01000025.1"/>
</dbReference>
<dbReference type="InterPro" id="IPR023186">
    <property type="entry name" value="IUNH"/>
</dbReference>
<dbReference type="GO" id="GO:0006152">
    <property type="term" value="P:purine nucleoside catabolic process"/>
    <property type="evidence" value="ECO:0007669"/>
    <property type="project" value="TreeGrafter"/>
</dbReference>